<evidence type="ECO:0000313" key="3">
    <source>
        <dbReference type="EMBL" id="KAG6647684.1"/>
    </source>
</evidence>
<feature type="transmembrane region" description="Helical" evidence="2">
    <location>
        <begin position="88"/>
        <end position="107"/>
    </location>
</feature>
<protein>
    <submittedName>
        <fullName evidence="3">Uncharacterized protein</fullName>
    </submittedName>
</protein>
<proteinExistence type="predicted"/>
<keyword evidence="4" id="KW-1185">Reference proteome</keyword>
<evidence type="ECO:0000313" key="4">
    <source>
        <dbReference type="Proteomes" id="UP000811609"/>
    </source>
</evidence>
<accession>A0A8T1Q0N7</accession>
<reference evidence="3" key="1">
    <citation type="submission" date="2020-12" db="EMBL/GenBank/DDBJ databases">
        <title>WGS assembly of Carya illinoinensis cv. Pawnee.</title>
        <authorList>
            <person name="Platts A."/>
            <person name="Shu S."/>
            <person name="Wright S."/>
            <person name="Barry K."/>
            <person name="Edger P."/>
            <person name="Pires J.C."/>
            <person name="Schmutz J."/>
        </authorList>
    </citation>
    <scope>NUCLEOTIDE SEQUENCE</scope>
    <source>
        <tissue evidence="3">Leaf</tissue>
    </source>
</reference>
<comment type="caution">
    <text evidence="3">The sequence shown here is derived from an EMBL/GenBank/DDBJ whole genome shotgun (WGS) entry which is preliminary data.</text>
</comment>
<sequence>MEKDLHKAKTSTKNKTKLLNTSSPSFASNNSKYIRDRKSHRQPRLKHQLGHATRNDLFTWRKPNSKNYSPDTCLQLQSRLGSPVYIELSYRLPLLILGVVALIFIFVRSMYS</sequence>
<dbReference type="Proteomes" id="UP000811609">
    <property type="component" value="Chromosome 7"/>
</dbReference>
<feature type="region of interest" description="Disordered" evidence="1">
    <location>
        <begin position="1"/>
        <end position="48"/>
    </location>
</feature>
<keyword evidence="2" id="KW-0472">Membrane</keyword>
<dbReference type="EMBL" id="CM031815">
    <property type="protein sequence ID" value="KAG6647684.1"/>
    <property type="molecule type" value="Genomic_DNA"/>
</dbReference>
<keyword evidence="2" id="KW-1133">Transmembrane helix</keyword>
<keyword evidence="2" id="KW-0812">Transmembrane</keyword>
<gene>
    <name evidence="3" type="ORF">CIPAW_07G095500</name>
</gene>
<evidence type="ECO:0000256" key="1">
    <source>
        <dbReference type="SAM" id="MobiDB-lite"/>
    </source>
</evidence>
<dbReference type="AlphaFoldDB" id="A0A8T1Q0N7"/>
<evidence type="ECO:0000256" key="2">
    <source>
        <dbReference type="SAM" id="Phobius"/>
    </source>
</evidence>
<feature type="compositionally biased region" description="Basic residues" evidence="1">
    <location>
        <begin position="35"/>
        <end position="48"/>
    </location>
</feature>
<organism evidence="3 4">
    <name type="scientific">Carya illinoinensis</name>
    <name type="common">Pecan</name>
    <dbReference type="NCBI Taxonomy" id="32201"/>
    <lineage>
        <taxon>Eukaryota</taxon>
        <taxon>Viridiplantae</taxon>
        <taxon>Streptophyta</taxon>
        <taxon>Embryophyta</taxon>
        <taxon>Tracheophyta</taxon>
        <taxon>Spermatophyta</taxon>
        <taxon>Magnoliopsida</taxon>
        <taxon>eudicotyledons</taxon>
        <taxon>Gunneridae</taxon>
        <taxon>Pentapetalae</taxon>
        <taxon>rosids</taxon>
        <taxon>fabids</taxon>
        <taxon>Fagales</taxon>
        <taxon>Juglandaceae</taxon>
        <taxon>Carya</taxon>
    </lineage>
</organism>
<name>A0A8T1Q0N7_CARIL</name>